<protein>
    <submittedName>
        <fullName evidence="2">Carboxymuconolactone decarboxylase family protein</fullName>
    </submittedName>
</protein>
<organism evidence="2 3">
    <name type="scientific">Aeromicrobium piscarium</name>
    <dbReference type="NCBI Taxonomy" id="2590901"/>
    <lineage>
        <taxon>Bacteria</taxon>
        <taxon>Bacillati</taxon>
        <taxon>Actinomycetota</taxon>
        <taxon>Actinomycetes</taxon>
        <taxon>Propionibacteriales</taxon>
        <taxon>Nocardioidaceae</taxon>
        <taxon>Aeromicrobium</taxon>
    </lineage>
</organism>
<dbReference type="AlphaFoldDB" id="A0A554SDF9"/>
<dbReference type="EMBL" id="VLNT01000004">
    <property type="protein sequence ID" value="TSD64384.1"/>
    <property type="molecule type" value="Genomic_DNA"/>
</dbReference>
<evidence type="ECO:0000259" key="1">
    <source>
        <dbReference type="Pfam" id="PF02627"/>
    </source>
</evidence>
<dbReference type="PANTHER" id="PTHR34846:SF11">
    <property type="entry name" value="4-CARBOXYMUCONOLACTONE DECARBOXYLASE FAMILY PROTEIN (AFU_ORTHOLOGUE AFUA_6G11590)"/>
    <property type="match status" value="1"/>
</dbReference>
<dbReference type="InterPro" id="IPR029032">
    <property type="entry name" value="AhpD-like"/>
</dbReference>
<reference evidence="2 3" key="1">
    <citation type="submission" date="2019-07" db="EMBL/GenBank/DDBJ databases">
        <authorList>
            <person name="Zhao L.H."/>
        </authorList>
    </citation>
    <scope>NUCLEOTIDE SEQUENCE [LARGE SCALE GENOMIC DNA]</scope>
    <source>
        <strain evidence="2 3">Co35</strain>
    </source>
</reference>
<name>A0A554SDF9_9ACTN</name>
<dbReference type="OrthoDB" id="949132at2"/>
<dbReference type="GO" id="GO:0051920">
    <property type="term" value="F:peroxiredoxin activity"/>
    <property type="evidence" value="ECO:0007669"/>
    <property type="project" value="InterPro"/>
</dbReference>
<keyword evidence="3" id="KW-1185">Reference proteome</keyword>
<evidence type="ECO:0000313" key="2">
    <source>
        <dbReference type="EMBL" id="TSD64384.1"/>
    </source>
</evidence>
<gene>
    <name evidence="2" type="ORF">FNM00_07565</name>
</gene>
<dbReference type="PANTHER" id="PTHR34846">
    <property type="entry name" value="4-CARBOXYMUCONOLACTONE DECARBOXYLASE FAMILY PROTEIN (AFU_ORTHOLOGUE AFUA_6G11590)"/>
    <property type="match status" value="1"/>
</dbReference>
<comment type="caution">
    <text evidence="2">The sequence shown here is derived from an EMBL/GenBank/DDBJ whole genome shotgun (WGS) entry which is preliminary data.</text>
</comment>
<evidence type="ECO:0000313" key="3">
    <source>
        <dbReference type="Proteomes" id="UP000316988"/>
    </source>
</evidence>
<dbReference type="Pfam" id="PF02627">
    <property type="entry name" value="CMD"/>
    <property type="match status" value="1"/>
</dbReference>
<accession>A0A554SDF9</accession>
<feature type="domain" description="Carboxymuconolactone decarboxylase-like" evidence="1">
    <location>
        <begin position="54"/>
        <end position="115"/>
    </location>
</feature>
<sequence length="187" mass="20522">MRLKKLVPGELDDEQRAVYDAIAGGDRAKGKQLFPLVDSDGSLTGPFGVMLHAPRIGDRLQALGSAIRFQTNLSDRVREIAILQVGHALGSQFEWWAHERVARSIGVTDEEITAISLGSFQGRDETEQASYEVVANLLQSSVVTDEEFERASAILSDQELVELSVLVGYYRTLAQTMTLFGVGIPEE</sequence>
<dbReference type="InterPro" id="IPR003779">
    <property type="entry name" value="CMD-like"/>
</dbReference>
<dbReference type="SUPFAM" id="SSF69118">
    <property type="entry name" value="AhpD-like"/>
    <property type="match status" value="1"/>
</dbReference>
<dbReference type="RefSeq" id="WP_143912825.1">
    <property type="nucleotide sequence ID" value="NZ_VLNT01000004.1"/>
</dbReference>
<dbReference type="Gene3D" id="1.20.1290.10">
    <property type="entry name" value="AhpD-like"/>
    <property type="match status" value="1"/>
</dbReference>
<proteinExistence type="predicted"/>
<dbReference type="Proteomes" id="UP000316988">
    <property type="component" value="Unassembled WGS sequence"/>
</dbReference>